<reference evidence="1 2" key="1">
    <citation type="submission" date="2024-02" db="EMBL/GenBank/DDBJ databases">
        <authorList>
            <person name="Chen Y."/>
            <person name="Shah S."/>
            <person name="Dougan E. K."/>
            <person name="Thang M."/>
            <person name="Chan C."/>
        </authorList>
    </citation>
    <scope>NUCLEOTIDE SEQUENCE [LARGE SCALE GENOMIC DNA]</scope>
</reference>
<sequence length="116" mass="12426">MDLVLDVSLTDDELGTVDFSSAGWVTESTLTFEVHAIAAATHSVCWAEAKLRIALLEIKEPPLFRSELHLTTSLPKTLAPSVLAFQSNAAAHGVTRIALAFRDQQLLGGNAFGCSM</sequence>
<protein>
    <submittedName>
        <fullName evidence="1">Uncharacterized protein</fullName>
    </submittedName>
</protein>
<name>A0ABP0I086_9DINO</name>
<evidence type="ECO:0000313" key="2">
    <source>
        <dbReference type="Proteomes" id="UP001642484"/>
    </source>
</evidence>
<proteinExistence type="predicted"/>
<dbReference type="Proteomes" id="UP001642484">
    <property type="component" value="Unassembled WGS sequence"/>
</dbReference>
<evidence type="ECO:0000313" key="1">
    <source>
        <dbReference type="EMBL" id="CAK8995971.1"/>
    </source>
</evidence>
<organism evidence="1 2">
    <name type="scientific">Durusdinium trenchii</name>
    <dbReference type="NCBI Taxonomy" id="1381693"/>
    <lineage>
        <taxon>Eukaryota</taxon>
        <taxon>Sar</taxon>
        <taxon>Alveolata</taxon>
        <taxon>Dinophyceae</taxon>
        <taxon>Suessiales</taxon>
        <taxon>Symbiodiniaceae</taxon>
        <taxon>Durusdinium</taxon>
    </lineage>
</organism>
<comment type="caution">
    <text evidence="1">The sequence shown here is derived from an EMBL/GenBank/DDBJ whole genome shotgun (WGS) entry which is preliminary data.</text>
</comment>
<keyword evidence="2" id="KW-1185">Reference proteome</keyword>
<dbReference type="EMBL" id="CAXAMN010001736">
    <property type="protein sequence ID" value="CAK8995971.1"/>
    <property type="molecule type" value="Genomic_DNA"/>
</dbReference>
<gene>
    <name evidence="1" type="ORF">CCMP2556_LOCUS4256</name>
</gene>
<accession>A0ABP0I086</accession>